<dbReference type="PANTHER" id="PTHR48090:SF10">
    <property type="entry name" value="GLUCOSYL-3-PHOSPHOGLYCERATE SYNTHASE"/>
    <property type="match status" value="1"/>
</dbReference>
<comment type="similarity">
    <text evidence="2">Belongs to the glycosyltransferase 2 family.</text>
</comment>
<keyword evidence="5" id="KW-0460">Magnesium</keyword>
<dbReference type="Proteomes" id="UP000248066">
    <property type="component" value="Unassembled WGS sequence"/>
</dbReference>
<name>A0A2W0H9N5_9BACI</name>
<comment type="catalytic activity">
    <reaction evidence="9">
        <text>an NDP-alpha-D-glucose + (2R)-3-phosphoglycerate = (2R)-2-O-(alpha-D-glucopyranosyl)-3-phospho-glycerate + a ribonucleoside 5'-diphosphate + H(+)</text>
        <dbReference type="Rhea" id="RHEA:47244"/>
        <dbReference type="ChEBI" id="CHEBI:15378"/>
        <dbReference type="ChEBI" id="CHEBI:57930"/>
        <dbReference type="ChEBI" id="CHEBI:58272"/>
        <dbReference type="ChEBI" id="CHEBI:62600"/>
        <dbReference type="ChEBI" id="CHEBI:76533"/>
        <dbReference type="EC" id="2.4.1.266"/>
    </reaction>
    <physiologicalReaction direction="left-to-right" evidence="9">
        <dbReference type="Rhea" id="RHEA:47245"/>
    </physiologicalReaction>
</comment>
<dbReference type="EMBL" id="PDOF01000001">
    <property type="protein sequence ID" value="PYZ98564.1"/>
    <property type="molecule type" value="Genomic_DNA"/>
</dbReference>
<organism evidence="11 12">
    <name type="scientific">Alteribacter lacisalsi</name>
    <dbReference type="NCBI Taxonomy" id="2045244"/>
    <lineage>
        <taxon>Bacteria</taxon>
        <taxon>Bacillati</taxon>
        <taxon>Bacillota</taxon>
        <taxon>Bacilli</taxon>
        <taxon>Bacillales</taxon>
        <taxon>Bacillaceae</taxon>
        <taxon>Alteribacter</taxon>
    </lineage>
</organism>
<evidence type="ECO:0000256" key="3">
    <source>
        <dbReference type="ARBA" id="ARBA00022676"/>
    </source>
</evidence>
<evidence type="ECO:0000256" key="4">
    <source>
        <dbReference type="ARBA" id="ARBA00022679"/>
    </source>
</evidence>
<dbReference type="SUPFAM" id="SSF53448">
    <property type="entry name" value="Nucleotide-diphospho-sugar transferases"/>
    <property type="match status" value="1"/>
</dbReference>
<comment type="caution">
    <text evidence="11">The sequence shown here is derived from an EMBL/GenBank/DDBJ whole genome shotgun (WGS) entry which is preliminary data.</text>
</comment>
<dbReference type="Gene3D" id="3.90.550.10">
    <property type="entry name" value="Spore Coat Polysaccharide Biosynthesis Protein SpsA, Chain A"/>
    <property type="match status" value="1"/>
</dbReference>
<dbReference type="RefSeq" id="WP_110518559.1">
    <property type="nucleotide sequence ID" value="NZ_PDOF01000001.1"/>
</dbReference>
<dbReference type="PANTHER" id="PTHR48090">
    <property type="entry name" value="UNDECAPRENYL-PHOSPHATE 4-DEOXY-4-FORMAMIDO-L-ARABINOSE TRANSFERASE-RELATED"/>
    <property type="match status" value="1"/>
</dbReference>
<evidence type="ECO:0000256" key="2">
    <source>
        <dbReference type="ARBA" id="ARBA00006739"/>
    </source>
</evidence>
<dbReference type="InterPro" id="IPR050256">
    <property type="entry name" value="Glycosyltransferase_2"/>
</dbReference>
<dbReference type="OrthoDB" id="396512at2"/>
<dbReference type="InterPro" id="IPR029044">
    <property type="entry name" value="Nucleotide-diphossugar_trans"/>
</dbReference>
<protein>
    <recommendedName>
        <fullName evidence="7">Glucosyl-3-phosphoglycerate synthase</fullName>
        <ecNumber evidence="6">2.4.1.266</ecNumber>
    </recommendedName>
</protein>
<keyword evidence="4" id="KW-0808">Transferase</keyword>
<evidence type="ECO:0000259" key="10">
    <source>
        <dbReference type="Pfam" id="PF00535"/>
    </source>
</evidence>
<dbReference type="CDD" id="cd04179">
    <property type="entry name" value="DPM_DPG-synthase_like"/>
    <property type="match status" value="1"/>
</dbReference>
<sequence>MKVDVVMPAYNEGQRIAATLGSLRNEPWINSIYVIDDGSTDDTYTRASGIADYVFRFPVNQGKAAAAITGLRQTKHDYVMLLDADLEETAVEAVKLLNPLRRGEADIVLASFSNTVEKKGFGFMKRRASRVISSHFGIYLSSPLSGQRVFHRKWLSVLSEDVGHCRYGFEMACNFDLLSHGAVIKEVDTGMKHNGYGKTVAGFLHRSRQWYEMERVLWQRTSGSLQ</sequence>
<dbReference type="EC" id="2.4.1.266" evidence="6"/>
<evidence type="ECO:0000256" key="6">
    <source>
        <dbReference type="ARBA" id="ARBA00039022"/>
    </source>
</evidence>
<comment type="cofactor">
    <cofactor evidence="1">
        <name>Mg(2+)</name>
        <dbReference type="ChEBI" id="CHEBI:18420"/>
    </cofactor>
</comment>
<evidence type="ECO:0000256" key="8">
    <source>
        <dbReference type="ARBA" id="ARBA00048689"/>
    </source>
</evidence>
<evidence type="ECO:0000256" key="9">
    <source>
        <dbReference type="ARBA" id="ARBA00048997"/>
    </source>
</evidence>
<evidence type="ECO:0000256" key="5">
    <source>
        <dbReference type="ARBA" id="ARBA00022842"/>
    </source>
</evidence>
<gene>
    <name evidence="11" type="ORF">CR205_08260</name>
</gene>
<evidence type="ECO:0000313" key="12">
    <source>
        <dbReference type="Proteomes" id="UP000248066"/>
    </source>
</evidence>
<reference evidence="11 12" key="1">
    <citation type="submission" date="2017-10" db="EMBL/GenBank/DDBJ databases">
        <title>Bacillus sp. nov., a halophilic bacterium isolated from a Yangshapao Lake.</title>
        <authorList>
            <person name="Wang H."/>
        </authorList>
    </citation>
    <scope>NUCLEOTIDE SEQUENCE [LARGE SCALE GENOMIC DNA]</scope>
    <source>
        <strain evidence="11 12">YSP-3</strain>
    </source>
</reference>
<dbReference type="AlphaFoldDB" id="A0A2W0H9N5"/>
<evidence type="ECO:0000313" key="11">
    <source>
        <dbReference type="EMBL" id="PYZ98564.1"/>
    </source>
</evidence>
<keyword evidence="12" id="KW-1185">Reference proteome</keyword>
<proteinExistence type="inferred from homology"/>
<accession>A0A2W0H9N5</accession>
<evidence type="ECO:0000256" key="1">
    <source>
        <dbReference type="ARBA" id="ARBA00001946"/>
    </source>
</evidence>
<dbReference type="GO" id="GO:0016757">
    <property type="term" value="F:glycosyltransferase activity"/>
    <property type="evidence" value="ECO:0007669"/>
    <property type="project" value="UniProtKB-KW"/>
</dbReference>
<dbReference type="InterPro" id="IPR001173">
    <property type="entry name" value="Glyco_trans_2-like"/>
</dbReference>
<feature type="domain" description="Glycosyltransferase 2-like" evidence="10">
    <location>
        <begin position="5"/>
        <end position="135"/>
    </location>
</feature>
<comment type="catalytic activity">
    <reaction evidence="8">
        <text>(2R)-3-phosphoglycerate + UDP-alpha-D-glucose = (2R)-2-O-(alpha-D-glucopyranosyl)-3-phospho-glycerate + UDP + H(+)</text>
        <dbReference type="Rhea" id="RHEA:31319"/>
        <dbReference type="ChEBI" id="CHEBI:15378"/>
        <dbReference type="ChEBI" id="CHEBI:58223"/>
        <dbReference type="ChEBI" id="CHEBI:58272"/>
        <dbReference type="ChEBI" id="CHEBI:58885"/>
        <dbReference type="ChEBI" id="CHEBI:62600"/>
        <dbReference type="EC" id="2.4.1.266"/>
    </reaction>
    <physiologicalReaction direction="left-to-right" evidence="8">
        <dbReference type="Rhea" id="RHEA:31320"/>
    </physiologicalReaction>
</comment>
<evidence type="ECO:0000256" key="7">
    <source>
        <dbReference type="ARBA" id="ARBA00040894"/>
    </source>
</evidence>
<dbReference type="Pfam" id="PF00535">
    <property type="entry name" value="Glycos_transf_2"/>
    <property type="match status" value="1"/>
</dbReference>
<keyword evidence="3" id="KW-0328">Glycosyltransferase</keyword>